<evidence type="ECO:0008006" key="3">
    <source>
        <dbReference type="Google" id="ProtNLM"/>
    </source>
</evidence>
<proteinExistence type="predicted"/>
<evidence type="ECO:0000313" key="2">
    <source>
        <dbReference type="Proteomes" id="UP000288805"/>
    </source>
</evidence>
<name>A0A438GC32_VITVI</name>
<protein>
    <recommendedName>
        <fullName evidence="3">Reverse transcriptase Ty1/copia-type domain-containing protein</fullName>
    </recommendedName>
</protein>
<accession>A0A438GC32</accession>
<organism evidence="1 2">
    <name type="scientific">Vitis vinifera</name>
    <name type="common">Grape</name>
    <dbReference type="NCBI Taxonomy" id="29760"/>
    <lineage>
        <taxon>Eukaryota</taxon>
        <taxon>Viridiplantae</taxon>
        <taxon>Streptophyta</taxon>
        <taxon>Embryophyta</taxon>
        <taxon>Tracheophyta</taxon>
        <taxon>Spermatophyta</taxon>
        <taxon>Magnoliopsida</taxon>
        <taxon>eudicotyledons</taxon>
        <taxon>Gunneridae</taxon>
        <taxon>Pentapetalae</taxon>
        <taxon>rosids</taxon>
        <taxon>Vitales</taxon>
        <taxon>Vitaceae</taxon>
        <taxon>Viteae</taxon>
        <taxon>Vitis</taxon>
    </lineage>
</organism>
<reference evidence="1 2" key="1">
    <citation type="journal article" date="2018" name="PLoS Genet.">
        <title>Population sequencing reveals clonal diversity and ancestral inbreeding in the grapevine cultivar Chardonnay.</title>
        <authorList>
            <person name="Roach M.J."/>
            <person name="Johnson D.L."/>
            <person name="Bohlmann J."/>
            <person name="van Vuuren H.J."/>
            <person name="Jones S.J."/>
            <person name="Pretorius I.S."/>
            <person name="Schmidt S.A."/>
            <person name="Borneman A.R."/>
        </authorList>
    </citation>
    <scope>NUCLEOTIDE SEQUENCE [LARGE SCALE GENOMIC DNA]</scope>
    <source>
        <strain evidence="2">cv. Chardonnay</strain>
        <tissue evidence="1">Leaf</tissue>
    </source>
</reference>
<evidence type="ECO:0000313" key="1">
    <source>
        <dbReference type="EMBL" id="RVW69741.1"/>
    </source>
</evidence>
<comment type="caution">
    <text evidence="1">The sequence shown here is derived from an EMBL/GenBank/DDBJ whole genome shotgun (WGS) entry which is preliminary data.</text>
</comment>
<dbReference type="EMBL" id="QGNW01000485">
    <property type="protein sequence ID" value="RVW69741.1"/>
    <property type="molecule type" value="Genomic_DNA"/>
</dbReference>
<dbReference type="AlphaFoldDB" id="A0A438GC32"/>
<sequence>MKNQALELHSLCQSRSKYARKEQWRRGKQRTAAAVFFRTFGALPEVHFLHTIYHFKALEVKNPTLQTVHNLELNEEDMAFGSQLLQVMRKFRITQDNFQRPILDKLLDFYPLVISYELLEGEVFNSKFCINPLEPISMAIESEFEMSMMRELNFFIGLQIKQLKEGAFINQAKYIRDLLKRFNMEETKTMNTPMSSSIKLDKDEKGKSIDSTMYRGMIGHRASVQLSRLNPRLIKRREELRFVWTRRVSVIFLILLRLDSKYMSPRCGPLCQDFSLERPFKGSVDFQTPREWATLGTQPDDCQQSAAPYVVLYLSTTKQTPR</sequence>
<dbReference type="Proteomes" id="UP000288805">
    <property type="component" value="Unassembled WGS sequence"/>
</dbReference>
<gene>
    <name evidence="1" type="ORF">CK203_060627</name>
</gene>